<sequence length="370" mass="40192">MVKKILGILLIVLSYSEIFAQTETPAPLDQNPSATEKRRSTYFKVTADSITSATTRNALVMENALQLNRINGQGKDTHYNPTANPTYRGVGFEWGMGIRHGAGFFKSNILVSAAVLGAGEAQNDLNKSGGASFLAENSITNFYYSDNKLTTARIGYYGDILPFHNSSNSFLEKIGIRLGLEAYGNQSELTSDLNNKSGLVPFGSLPGLDFLAKRKLTYTEQTVNGVIGLNYELVFAQKHKLSLGVEHFQSVYGGGNYENKLTGLSSGPFIMPTNSKVHGEVTNKINGNRFSFGYAFSFTESFAIKLSFGISKAIHEVISSDVKDPPNPLSLLMGGGDSSSLLYSLASPMSANPRSVDSRNQFGLAFEFKF</sequence>
<dbReference type="OrthoDB" id="319878at2"/>
<dbReference type="EMBL" id="RQEY01000015">
    <property type="protein sequence ID" value="TGK40419.1"/>
    <property type="molecule type" value="Genomic_DNA"/>
</dbReference>
<dbReference type="RefSeq" id="WP_135773938.1">
    <property type="nucleotide sequence ID" value="NZ_RQEY01000015.1"/>
</dbReference>
<keyword evidence="3" id="KW-1185">Reference proteome</keyword>
<organism evidence="2 3">
    <name type="scientific">Leptospira andrefontaineae</name>
    <dbReference type="NCBI Taxonomy" id="2484976"/>
    <lineage>
        <taxon>Bacteria</taxon>
        <taxon>Pseudomonadati</taxon>
        <taxon>Spirochaetota</taxon>
        <taxon>Spirochaetia</taxon>
        <taxon>Leptospirales</taxon>
        <taxon>Leptospiraceae</taxon>
        <taxon>Leptospira</taxon>
    </lineage>
</organism>
<keyword evidence="1" id="KW-0732">Signal</keyword>
<reference evidence="2" key="1">
    <citation type="journal article" date="2019" name="PLoS Negl. Trop. Dis.">
        <title>Revisiting the worldwide diversity of Leptospira species in the environment.</title>
        <authorList>
            <person name="Vincent A.T."/>
            <person name="Schiettekatte O."/>
            <person name="Bourhy P."/>
            <person name="Veyrier F.J."/>
            <person name="Picardeau M."/>
        </authorList>
    </citation>
    <scope>NUCLEOTIDE SEQUENCE [LARGE SCALE GENOMIC DNA]</scope>
    <source>
        <strain evidence="2">201800301</strain>
    </source>
</reference>
<dbReference type="AlphaFoldDB" id="A0A4R9H5N7"/>
<feature type="signal peptide" evidence="1">
    <location>
        <begin position="1"/>
        <end position="20"/>
    </location>
</feature>
<gene>
    <name evidence="2" type="ORF">EHO65_09920</name>
</gene>
<accession>A0A4R9H5N7</accession>
<evidence type="ECO:0000256" key="1">
    <source>
        <dbReference type="SAM" id="SignalP"/>
    </source>
</evidence>
<feature type="chain" id="PRO_5020767153" description="Porin" evidence="1">
    <location>
        <begin position="21"/>
        <end position="370"/>
    </location>
</feature>
<dbReference type="Proteomes" id="UP000298097">
    <property type="component" value="Unassembled WGS sequence"/>
</dbReference>
<comment type="caution">
    <text evidence="2">The sequence shown here is derived from an EMBL/GenBank/DDBJ whole genome shotgun (WGS) entry which is preliminary data.</text>
</comment>
<evidence type="ECO:0008006" key="4">
    <source>
        <dbReference type="Google" id="ProtNLM"/>
    </source>
</evidence>
<protein>
    <recommendedName>
        <fullName evidence="4">Porin</fullName>
    </recommendedName>
</protein>
<name>A0A4R9H5N7_9LEPT</name>
<proteinExistence type="predicted"/>
<evidence type="ECO:0000313" key="2">
    <source>
        <dbReference type="EMBL" id="TGK40419.1"/>
    </source>
</evidence>
<evidence type="ECO:0000313" key="3">
    <source>
        <dbReference type="Proteomes" id="UP000298097"/>
    </source>
</evidence>